<keyword evidence="7" id="KW-0175">Coiled coil</keyword>
<evidence type="ECO:0000259" key="10">
    <source>
        <dbReference type="PROSITE" id="PS51192"/>
    </source>
</evidence>
<feature type="region of interest" description="Disordered" evidence="9">
    <location>
        <begin position="138"/>
        <end position="202"/>
    </location>
</feature>
<dbReference type="GO" id="GO:0016787">
    <property type="term" value="F:hydrolase activity"/>
    <property type="evidence" value="ECO:0007669"/>
    <property type="project" value="UniProtKB-KW"/>
</dbReference>
<feature type="compositionally biased region" description="Low complexity" evidence="9">
    <location>
        <begin position="7"/>
        <end position="30"/>
    </location>
</feature>
<keyword evidence="6" id="KW-0067">ATP-binding</keyword>
<dbReference type="InterPro" id="IPR000330">
    <property type="entry name" value="SNF2_N"/>
</dbReference>
<dbReference type="GO" id="GO:0005634">
    <property type="term" value="C:nucleus"/>
    <property type="evidence" value="ECO:0007669"/>
    <property type="project" value="UniProtKB-SubCell"/>
</dbReference>
<evidence type="ECO:0000256" key="9">
    <source>
        <dbReference type="SAM" id="MobiDB-lite"/>
    </source>
</evidence>
<feature type="region of interest" description="Disordered" evidence="9">
    <location>
        <begin position="1"/>
        <end position="114"/>
    </location>
</feature>
<feature type="compositionally biased region" description="Polar residues" evidence="9">
    <location>
        <begin position="564"/>
        <end position="588"/>
    </location>
</feature>
<dbReference type="GO" id="GO:0005524">
    <property type="term" value="F:ATP binding"/>
    <property type="evidence" value="ECO:0007669"/>
    <property type="project" value="UniProtKB-KW"/>
</dbReference>
<feature type="region of interest" description="Disordered" evidence="9">
    <location>
        <begin position="856"/>
        <end position="889"/>
    </location>
</feature>
<dbReference type="Gene3D" id="3.40.50.10810">
    <property type="entry name" value="Tandem AAA-ATPase domain"/>
    <property type="match status" value="1"/>
</dbReference>
<dbReference type="CDD" id="cd18793">
    <property type="entry name" value="SF2_C_SNF"/>
    <property type="match status" value="1"/>
</dbReference>
<feature type="compositionally biased region" description="Acidic residues" evidence="9">
    <location>
        <begin position="872"/>
        <end position="889"/>
    </location>
</feature>
<comment type="caution">
    <text evidence="12">The sequence shown here is derived from an EMBL/GenBank/DDBJ whole genome shotgun (WGS) entry which is preliminary data.</text>
</comment>
<dbReference type="SMART" id="SM00487">
    <property type="entry name" value="DEXDc"/>
    <property type="match status" value="1"/>
</dbReference>
<evidence type="ECO:0000259" key="11">
    <source>
        <dbReference type="PROSITE" id="PS51194"/>
    </source>
</evidence>
<dbReference type="EMBL" id="VIBQ01000009">
    <property type="protein sequence ID" value="KAB8337159.1"/>
    <property type="molecule type" value="Genomic_DNA"/>
</dbReference>
<dbReference type="PROSITE" id="PS51194">
    <property type="entry name" value="HELICASE_CTER"/>
    <property type="match status" value="1"/>
</dbReference>
<dbReference type="PROSITE" id="PS51192">
    <property type="entry name" value="HELICASE_ATP_BIND_1"/>
    <property type="match status" value="1"/>
</dbReference>
<evidence type="ECO:0000256" key="6">
    <source>
        <dbReference type="ARBA" id="ARBA00022840"/>
    </source>
</evidence>
<evidence type="ECO:0000256" key="7">
    <source>
        <dbReference type="ARBA" id="ARBA00023054"/>
    </source>
</evidence>
<dbReference type="InterPro" id="IPR001650">
    <property type="entry name" value="Helicase_C-like"/>
</dbReference>
<evidence type="ECO:0000256" key="4">
    <source>
        <dbReference type="ARBA" id="ARBA00022801"/>
    </source>
</evidence>
<dbReference type="Pfam" id="PF00271">
    <property type="entry name" value="Helicase_C"/>
    <property type="match status" value="1"/>
</dbReference>
<dbReference type="GO" id="GO:0004386">
    <property type="term" value="F:helicase activity"/>
    <property type="evidence" value="ECO:0007669"/>
    <property type="project" value="UniProtKB-KW"/>
</dbReference>
<feature type="compositionally biased region" description="Basic and acidic residues" evidence="9">
    <location>
        <begin position="91"/>
        <end position="114"/>
    </location>
</feature>
<keyword evidence="3" id="KW-0547">Nucleotide-binding</keyword>
<protein>
    <recommendedName>
        <fullName evidence="14">Helicase ATP-binding domain-containing protein</fullName>
    </recommendedName>
</protein>
<reference evidence="12 13" key="1">
    <citation type="submission" date="2019-06" db="EMBL/GenBank/DDBJ databases">
        <title>A chromosomal-level reference genome of Carpinus fangiana (Coryloideae, Betulaceae).</title>
        <authorList>
            <person name="Yang X."/>
            <person name="Wang Z."/>
            <person name="Zhang L."/>
            <person name="Hao G."/>
            <person name="Liu J."/>
            <person name="Yang Y."/>
        </authorList>
    </citation>
    <scope>NUCLEOTIDE SEQUENCE [LARGE SCALE GENOMIC DNA]</scope>
    <source>
        <strain evidence="12">Cfa_2016G</strain>
        <tissue evidence="12">Leaf</tissue>
    </source>
</reference>
<feature type="compositionally biased region" description="Basic and acidic residues" evidence="9">
    <location>
        <begin position="140"/>
        <end position="159"/>
    </location>
</feature>
<name>A0A5N6KPZ6_9ROSI</name>
<dbReference type="InterPro" id="IPR027417">
    <property type="entry name" value="P-loop_NTPase"/>
</dbReference>
<dbReference type="FunFam" id="3.40.50.10810:FF:000015">
    <property type="entry name" value="lymphoid-specific helicase isoform X1"/>
    <property type="match status" value="1"/>
</dbReference>
<evidence type="ECO:0000256" key="2">
    <source>
        <dbReference type="ARBA" id="ARBA00007025"/>
    </source>
</evidence>
<keyword evidence="5" id="KW-0347">Helicase</keyword>
<dbReference type="InterPro" id="IPR014001">
    <property type="entry name" value="Helicase_ATP-bd"/>
</dbReference>
<evidence type="ECO:0000313" key="13">
    <source>
        <dbReference type="Proteomes" id="UP000327013"/>
    </source>
</evidence>
<dbReference type="Proteomes" id="UP000327013">
    <property type="component" value="Unassembled WGS sequence"/>
</dbReference>
<evidence type="ECO:0000256" key="5">
    <source>
        <dbReference type="ARBA" id="ARBA00022806"/>
    </source>
</evidence>
<feature type="domain" description="Helicase C-terminal" evidence="11">
    <location>
        <begin position="699"/>
        <end position="871"/>
    </location>
</feature>
<dbReference type="InterPro" id="IPR049730">
    <property type="entry name" value="SNF2/RAD54-like_C"/>
</dbReference>
<comment type="similarity">
    <text evidence="2">Belongs to the SNF2/RAD54 helicase family.</text>
</comment>
<dbReference type="CDD" id="cd18009">
    <property type="entry name" value="DEXHc_HELLS_SMARCA6"/>
    <property type="match status" value="1"/>
</dbReference>
<evidence type="ECO:0000256" key="1">
    <source>
        <dbReference type="ARBA" id="ARBA00004123"/>
    </source>
</evidence>
<feature type="compositionally biased region" description="Polar residues" evidence="9">
    <location>
        <begin position="63"/>
        <end position="76"/>
    </location>
</feature>
<dbReference type="InterPro" id="IPR038718">
    <property type="entry name" value="SNF2-like_sf"/>
</dbReference>
<accession>A0A5N6KPZ6</accession>
<dbReference type="SUPFAM" id="SSF52540">
    <property type="entry name" value="P-loop containing nucleoside triphosphate hydrolases"/>
    <property type="match status" value="2"/>
</dbReference>
<feature type="compositionally biased region" description="Polar residues" evidence="9">
    <location>
        <begin position="31"/>
        <end position="44"/>
    </location>
</feature>
<dbReference type="AlphaFoldDB" id="A0A5N6KPZ6"/>
<keyword evidence="13" id="KW-1185">Reference proteome</keyword>
<comment type="subcellular location">
    <subcellularLocation>
        <location evidence="1">Nucleus</location>
    </subcellularLocation>
</comment>
<feature type="region of interest" description="Disordered" evidence="9">
    <location>
        <begin position="544"/>
        <end position="601"/>
    </location>
</feature>
<feature type="domain" description="Helicase ATP-binding" evidence="10">
    <location>
        <begin position="275"/>
        <end position="442"/>
    </location>
</feature>
<sequence>MARPSLATRAKATASPAPSTLTSKTSTPKSNATMKSTPPSSASSILDGGRDKHPTYNADGFNGNATSATEGISSTMLEEEQRMAEASAETNGKREQELAKQRRREKESGEKAVDTRFKALEYLLSQSKLYSTIMLAQMQKQEEADDKKDAREKKREAKAEQVAVEGQRRSTRGGGNLTNGTEKASAKAGHGRPPTKLKKENSKLTDFFKKEQVEHKAGKGATVTEVLEQEAAAQENGSIGPGDLGVQNLQSARQPDLVSGGTMRHYQLEGLEWLTSLYENGLNGILADEMGLGKTIQTIAFLAFLREKGSMGPFLIAAPLSTTGNWVNEFKKWTPDIPVLLYHGSKQERDDMRRNQLRNPGTKEFPIVCTSYEICMNDRKHLAHFGWKFIIIDEGHRIKNLNCRLIRELQSYQSANRLLITGTPLQNNLAELWSLLHFLMPEIFDKLESFESWFDFSALNEKDGYEQILNEDRKKSLVTSLHAILKPFLLRRVKADVEHGMPKKREYILYAPLSTEQRELYQAILDGSSRSFLENKFTQHLEENANAADNAKNNVRGAKRKSTSRNGTSTPNKSLKTSRASTPASMSSAARGRKSNKTKSYDEVDDQEFFRALENGINLDKKSVENDEGSKEQTRQDVHQALAKRHISQKKLLNPVLQLRLACNSVDLFFDRFALADSDSPCPSPNYDELVKASGKMQLLDCLLRALLARPNHKILIFSQFKTQLDILATYVEEILDAPACRIDGGVPQSERQEAIDLFGSSPEHRIFLLSTRAGGQGINLAAADTVILFDSDWNPQQDLQAQDRAHRIGQKRNVIVYRLATRGTVEEVLLEKAEGKRRLEKLVIRKGRFKSFRDAAGSRQGTRSKKRGALDELDDEEQVGGDENAENDEMEELRGLLGRADGERMEFRDAQGGKQLLSDEDLEVLLDRSDDAYERAEKGLDRVGEMFKAVETKRDGEDFLESMVTQ</sequence>
<dbReference type="OrthoDB" id="1738433at2759"/>
<dbReference type="PANTHER" id="PTHR10799">
    <property type="entry name" value="SNF2/RAD54 HELICASE FAMILY"/>
    <property type="match status" value="1"/>
</dbReference>
<proteinExistence type="inferred from homology"/>
<dbReference type="Pfam" id="PF00176">
    <property type="entry name" value="SNF2-rel_dom"/>
    <property type="match status" value="1"/>
</dbReference>
<dbReference type="InterPro" id="IPR044753">
    <property type="entry name" value="HELLS_N"/>
</dbReference>
<evidence type="ECO:0000313" key="12">
    <source>
        <dbReference type="EMBL" id="KAB8337159.1"/>
    </source>
</evidence>
<dbReference type="SMART" id="SM00490">
    <property type="entry name" value="HELICc"/>
    <property type="match status" value="1"/>
</dbReference>
<evidence type="ECO:0008006" key="14">
    <source>
        <dbReference type="Google" id="ProtNLM"/>
    </source>
</evidence>
<keyword evidence="8" id="KW-0539">Nucleus</keyword>
<feature type="compositionally biased region" description="Low complexity" evidence="9">
    <location>
        <begin position="544"/>
        <end position="554"/>
    </location>
</feature>
<organism evidence="12 13">
    <name type="scientific">Carpinus fangiana</name>
    <dbReference type="NCBI Taxonomy" id="176857"/>
    <lineage>
        <taxon>Eukaryota</taxon>
        <taxon>Viridiplantae</taxon>
        <taxon>Streptophyta</taxon>
        <taxon>Embryophyta</taxon>
        <taxon>Tracheophyta</taxon>
        <taxon>Spermatophyta</taxon>
        <taxon>Magnoliopsida</taxon>
        <taxon>eudicotyledons</taxon>
        <taxon>Gunneridae</taxon>
        <taxon>Pentapetalae</taxon>
        <taxon>rosids</taxon>
        <taxon>fabids</taxon>
        <taxon>Fagales</taxon>
        <taxon>Betulaceae</taxon>
        <taxon>Carpinus</taxon>
    </lineage>
</organism>
<evidence type="ECO:0000256" key="8">
    <source>
        <dbReference type="ARBA" id="ARBA00023242"/>
    </source>
</evidence>
<keyword evidence="4" id="KW-0378">Hydrolase</keyword>
<gene>
    <name evidence="12" type="ORF">FH972_021463</name>
</gene>
<evidence type="ECO:0000256" key="3">
    <source>
        <dbReference type="ARBA" id="ARBA00022741"/>
    </source>
</evidence>
<dbReference type="Gene3D" id="3.40.50.300">
    <property type="entry name" value="P-loop containing nucleotide triphosphate hydrolases"/>
    <property type="match status" value="1"/>
</dbReference>